<reference evidence="2" key="1">
    <citation type="journal article" date="2022" name="bioRxiv">
        <title>Sequencing and chromosome-scale assembly of the giantPleurodeles waltlgenome.</title>
        <authorList>
            <person name="Brown T."/>
            <person name="Elewa A."/>
            <person name="Iarovenko S."/>
            <person name="Subramanian E."/>
            <person name="Araus A.J."/>
            <person name="Petzold A."/>
            <person name="Susuki M."/>
            <person name="Suzuki K.-i.T."/>
            <person name="Hayashi T."/>
            <person name="Toyoda A."/>
            <person name="Oliveira C."/>
            <person name="Osipova E."/>
            <person name="Leigh N.D."/>
            <person name="Simon A."/>
            <person name="Yun M.H."/>
        </authorList>
    </citation>
    <scope>NUCLEOTIDE SEQUENCE</scope>
    <source>
        <strain evidence="2">20211129_DDA</strain>
        <tissue evidence="2">Liver</tissue>
    </source>
</reference>
<accession>A0AAV7UTN4</accession>
<gene>
    <name evidence="2" type="ORF">NDU88_001760</name>
</gene>
<proteinExistence type="predicted"/>
<feature type="compositionally biased region" description="Basic and acidic residues" evidence="1">
    <location>
        <begin position="88"/>
        <end position="134"/>
    </location>
</feature>
<protein>
    <submittedName>
        <fullName evidence="2">Uncharacterized protein</fullName>
    </submittedName>
</protein>
<evidence type="ECO:0000313" key="3">
    <source>
        <dbReference type="Proteomes" id="UP001066276"/>
    </source>
</evidence>
<feature type="compositionally biased region" description="Basic and acidic residues" evidence="1">
    <location>
        <begin position="65"/>
        <end position="80"/>
    </location>
</feature>
<comment type="caution">
    <text evidence="2">The sequence shown here is derived from an EMBL/GenBank/DDBJ whole genome shotgun (WGS) entry which is preliminary data.</text>
</comment>
<sequence length="165" mass="18843">MCSRVTDSSAPFCADLVSEWHPKTPKEDKTLENDLPREEGEAPGQKEETDDVRAGNPDIQVPDSVKSEEGECAGRTREEKDAEEENNEERRTEIVDREDNEGDGKNSRPHLGRTEPRSMRETPTEGQESPERLKLCNVPGGTWLTQKERTQLKMYDLNVYEKRQV</sequence>
<feature type="region of interest" description="Disordered" evidence="1">
    <location>
        <begin position="1"/>
        <end position="137"/>
    </location>
</feature>
<name>A0AAV7UTN4_PLEWA</name>
<dbReference type="Proteomes" id="UP001066276">
    <property type="component" value="Chromosome 2_2"/>
</dbReference>
<dbReference type="EMBL" id="JANPWB010000004">
    <property type="protein sequence ID" value="KAJ1192453.1"/>
    <property type="molecule type" value="Genomic_DNA"/>
</dbReference>
<evidence type="ECO:0000313" key="2">
    <source>
        <dbReference type="EMBL" id="KAJ1192453.1"/>
    </source>
</evidence>
<organism evidence="2 3">
    <name type="scientific">Pleurodeles waltl</name>
    <name type="common">Iberian ribbed newt</name>
    <dbReference type="NCBI Taxonomy" id="8319"/>
    <lineage>
        <taxon>Eukaryota</taxon>
        <taxon>Metazoa</taxon>
        <taxon>Chordata</taxon>
        <taxon>Craniata</taxon>
        <taxon>Vertebrata</taxon>
        <taxon>Euteleostomi</taxon>
        <taxon>Amphibia</taxon>
        <taxon>Batrachia</taxon>
        <taxon>Caudata</taxon>
        <taxon>Salamandroidea</taxon>
        <taxon>Salamandridae</taxon>
        <taxon>Pleurodelinae</taxon>
        <taxon>Pleurodeles</taxon>
    </lineage>
</organism>
<dbReference type="AlphaFoldDB" id="A0AAV7UTN4"/>
<evidence type="ECO:0000256" key="1">
    <source>
        <dbReference type="SAM" id="MobiDB-lite"/>
    </source>
</evidence>
<feature type="compositionally biased region" description="Basic and acidic residues" evidence="1">
    <location>
        <begin position="18"/>
        <end position="53"/>
    </location>
</feature>
<keyword evidence="3" id="KW-1185">Reference proteome</keyword>